<dbReference type="AlphaFoldDB" id="A0A2W4WAZ4"/>
<dbReference type="SUPFAM" id="SSF88723">
    <property type="entry name" value="PIN domain-like"/>
    <property type="match status" value="1"/>
</dbReference>
<evidence type="ECO:0000259" key="1">
    <source>
        <dbReference type="Pfam" id="PF13470"/>
    </source>
</evidence>
<gene>
    <name evidence="2" type="ORF">DCF19_08275</name>
</gene>
<dbReference type="EMBL" id="QBML01000008">
    <property type="protein sequence ID" value="PZO42223.1"/>
    <property type="molecule type" value="Genomic_DNA"/>
</dbReference>
<organism evidence="2 3">
    <name type="scientific">Pseudanabaena frigida</name>
    <dbReference type="NCBI Taxonomy" id="945775"/>
    <lineage>
        <taxon>Bacteria</taxon>
        <taxon>Bacillati</taxon>
        <taxon>Cyanobacteriota</taxon>
        <taxon>Cyanophyceae</taxon>
        <taxon>Pseudanabaenales</taxon>
        <taxon>Pseudanabaenaceae</taxon>
        <taxon>Pseudanabaena</taxon>
    </lineage>
</organism>
<sequence length="145" mass="15884">MRRIFLDSSVIIAACGSRSGASHAVIVMAEIGLFKVLISEQVIEECDRNITKKLPKALPILKQILSVINPEILPNPAIADVVKWETIIEPKDAPILAAALLAQSDRLLSLNTKDFTLNVAKQSGLTIQTPSEFIQEIRSILTQEL</sequence>
<dbReference type="InterPro" id="IPR002716">
    <property type="entry name" value="PIN_dom"/>
</dbReference>
<evidence type="ECO:0000313" key="2">
    <source>
        <dbReference type="EMBL" id="PZO42223.1"/>
    </source>
</evidence>
<dbReference type="InterPro" id="IPR029060">
    <property type="entry name" value="PIN-like_dom_sf"/>
</dbReference>
<feature type="domain" description="PIN" evidence="1">
    <location>
        <begin position="3"/>
        <end position="113"/>
    </location>
</feature>
<accession>A0A2W4WAZ4</accession>
<dbReference type="Pfam" id="PF13470">
    <property type="entry name" value="PIN_3"/>
    <property type="match status" value="1"/>
</dbReference>
<proteinExistence type="predicted"/>
<comment type="caution">
    <text evidence="2">The sequence shown here is derived from an EMBL/GenBank/DDBJ whole genome shotgun (WGS) entry which is preliminary data.</text>
</comment>
<protein>
    <recommendedName>
        <fullName evidence="1">PIN domain-containing protein</fullName>
    </recommendedName>
</protein>
<reference evidence="2 3" key="1">
    <citation type="submission" date="2018-04" db="EMBL/GenBank/DDBJ databases">
        <authorList>
            <person name="Go L.Y."/>
            <person name="Mitchell J.A."/>
        </authorList>
    </citation>
    <scope>NUCLEOTIDE SEQUENCE [LARGE SCALE GENOMIC DNA]</scope>
    <source>
        <strain evidence="2">ULC066bin1</strain>
    </source>
</reference>
<reference evidence="2 3" key="2">
    <citation type="submission" date="2018-06" db="EMBL/GenBank/DDBJ databases">
        <title>Metagenomic assembly of (sub)arctic Cyanobacteria and their associated microbiome from non-axenic cultures.</title>
        <authorList>
            <person name="Baurain D."/>
        </authorList>
    </citation>
    <scope>NUCLEOTIDE SEQUENCE [LARGE SCALE GENOMIC DNA]</scope>
    <source>
        <strain evidence="2">ULC066bin1</strain>
    </source>
</reference>
<name>A0A2W4WAZ4_9CYAN</name>
<dbReference type="Proteomes" id="UP000249467">
    <property type="component" value="Unassembled WGS sequence"/>
</dbReference>
<evidence type="ECO:0000313" key="3">
    <source>
        <dbReference type="Proteomes" id="UP000249467"/>
    </source>
</evidence>